<keyword evidence="5" id="KW-0539">Nucleus</keyword>
<dbReference type="Pfam" id="PF02365">
    <property type="entry name" value="NAM"/>
    <property type="match status" value="1"/>
</dbReference>
<feature type="compositionally biased region" description="Basic and acidic residues" evidence="7">
    <location>
        <begin position="941"/>
        <end position="963"/>
    </location>
</feature>
<feature type="domain" description="CRM" evidence="9">
    <location>
        <begin position="426"/>
        <end position="523"/>
    </location>
</feature>
<evidence type="ECO:0000256" key="4">
    <source>
        <dbReference type="ARBA" id="ARBA00023163"/>
    </source>
</evidence>
<dbReference type="Proteomes" id="UP000585474">
    <property type="component" value="Unassembled WGS sequence"/>
</dbReference>
<evidence type="ECO:0000256" key="1">
    <source>
        <dbReference type="ARBA" id="ARBA00022884"/>
    </source>
</evidence>
<keyword evidence="2" id="KW-0805">Transcription regulation</keyword>
<name>A0A7J0ELA1_9ERIC</name>
<evidence type="ECO:0000256" key="2">
    <source>
        <dbReference type="ARBA" id="ARBA00023015"/>
    </source>
</evidence>
<dbReference type="Gene3D" id="2.170.150.80">
    <property type="entry name" value="NAC domain"/>
    <property type="match status" value="1"/>
</dbReference>
<dbReference type="PROSITE" id="PS51005">
    <property type="entry name" value="NAC"/>
    <property type="match status" value="1"/>
</dbReference>
<protein>
    <submittedName>
        <fullName evidence="10">RNA-binding CRS1 / YhbY (CRM) domain protein</fullName>
    </submittedName>
</protein>
<evidence type="ECO:0000256" key="3">
    <source>
        <dbReference type="ARBA" id="ARBA00023125"/>
    </source>
</evidence>
<dbReference type="SUPFAM" id="SSF101941">
    <property type="entry name" value="NAC domain"/>
    <property type="match status" value="1"/>
</dbReference>
<feature type="compositionally biased region" description="Basic and acidic residues" evidence="7">
    <location>
        <begin position="738"/>
        <end position="755"/>
    </location>
</feature>
<evidence type="ECO:0000259" key="9">
    <source>
        <dbReference type="PROSITE" id="PS51295"/>
    </source>
</evidence>
<evidence type="ECO:0000313" key="11">
    <source>
        <dbReference type="Proteomes" id="UP000585474"/>
    </source>
</evidence>
<dbReference type="InterPro" id="IPR035920">
    <property type="entry name" value="YhbY-like_sf"/>
</dbReference>
<dbReference type="Gene3D" id="3.30.110.60">
    <property type="entry name" value="YhbY-like"/>
    <property type="match status" value="1"/>
</dbReference>
<keyword evidence="3" id="KW-0238">DNA-binding</keyword>
<feature type="region of interest" description="Disordered" evidence="7">
    <location>
        <begin position="846"/>
        <end position="969"/>
    </location>
</feature>
<accession>A0A7J0ELA1</accession>
<feature type="region of interest" description="Disordered" evidence="7">
    <location>
        <begin position="689"/>
        <end position="766"/>
    </location>
</feature>
<dbReference type="GO" id="GO:0006355">
    <property type="term" value="P:regulation of DNA-templated transcription"/>
    <property type="evidence" value="ECO:0007669"/>
    <property type="project" value="InterPro"/>
</dbReference>
<dbReference type="PROSITE" id="PS51295">
    <property type="entry name" value="CRM"/>
    <property type="match status" value="1"/>
</dbReference>
<reference evidence="10 11" key="1">
    <citation type="submission" date="2019-07" db="EMBL/GenBank/DDBJ databases">
        <title>De Novo Assembly of kiwifruit Actinidia rufa.</title>
        <authorList>
            <person name="Sugita-Konishi S."/>
            <person name="Sato K."/>
            <person name="Mori E."/>
            <person name="Abe Y."/>
            <person name="Kisaki G."/>
            <person name="Hamano K."/>
            <person name="Suezawa K."/>
            <person name="Otani M."/>
            <person name="Fukuda T."/>
            <person name="Manabe T."/>
            <person name="Gomi K."/>
            <person name="Tabuchi M."/>
            <person name="Akimitsu K."/>
            <person name="Kataoka I."/>
        </authorList>
    </citation>
    <scope>NUCLEOTIDE SEQUENCE [LARGE SCALE GENOMIC DNA]</scope>
    <source>
        <strain evidence="11">cv. Fuchu</strain>
    </source>
</reference>
<dbReference type="InterPro" id="IPR001890">
    <property type="entry name" value="RNA-binding_CRM"/>
</dbReference>
<feature type="compositionally biased region" description="Low complexity" evidence="7">
    <location>
        <begin position="127"/>
        <end position="137"/>
    </location>
</feature>
<dbReference type="PANTHER" id="PTHR31426:SF4">
    <property type="entry name" value="CRM-DOMAIN CONTAINING FACTOR CFM9, MITOCHONDRIAL"/>
    <property type="match status" value="1"/>
</dbReference>
<sequence length="969" mass="110266">MDGSSVHFFHRTINAYATGKRKRRKIHNQDGMKQEGVRWHKTGKTKSVMENGVQKGYKKIMVLYRTSKKGSKPDKANWAMHQYHLGTAEDEIGGQFVVSKIFYQLQKQSDNTDSSRVMEDSDLGTIQTTPRTPKTNTPNPPRPQKFFSCDDITDDYLILPRSPAQEAEFITETSHPSTSGPSYKEETETHTWLAGESQAVDGNGVDDPLLCNENLNSYVSLDDLGLNDDPSNDFSRLTRDAPEVDRNPPCGIADLENLELDTPPDFQLADLYFDSQDSIFGCPEAITMFAARNLQNRCFKTLPSLILTNPFKNVLSSSDIPSKFTTSDVIQSSFQTKKMNLLDGSRAMSTGLGRSMRSKVERRMRKESGKTLREIRRAKDLRKKLMTDEERLIYNLRRAKKKVALLLQKLKKYELPELPTPRHDPELLTPEQLQAYKKIGFRNKNYVPVGVRGVFGGVVQNMHLHWKFHETVQICCDNFPKEKIKEMATMLARLSGGIVINIHNVKTIIMFRGRKLSATEEFDTYQHTYKKKVSAFCDPENRINSYRNSKALFKARFEQALESQKLNIKKIEQQLRRKGVNPDDPVALASIQRVASTFFNAIDKKAGSPYVFREDKQFEAIPSTNLQQSEPADDSDQEELDRFIAEIEDAADKEWAAEEAAEKEEFGKIRYLNREDFGGRFRRSEMLNSEDSDTDIIGGERDSRDVRSGRRRTDNSDNEDDDEDDLGVMSDYESDTDEHDRAPVKFGKPKLERGKQNGVVRVHGNETFGRNAEVKFSEKMLKEDSESEGMLSGMEDAMWQSDSEEEQDLGQASAITNNYKSSTGEEEDYLHMKRYKNGVDVANHFASNTNDFDEGPDQLNMSRVAREKENKSHKDNNCEAFDRNAGAKFRGKTTNEKYESEDLFSDSETATWGSDVQEDLDSETSRLGPCDYRSNSEDGDCVMKKDGKDGANDKKMKASKQVDEAWDSD</sequence>
<gene>
    <name evidence="10" type="ORF">Acr_05g0008800</name>
</gene>
<dbReference type="Pfam" id="PF01985">
    <property type="entry name" value="CRS1_YhbY"/>
    <property type="match status" value="1"/>
</dbReference>
<evidence type="ECO:0000256" key="7">
    <source>
        <dbReference type="SAM" id="MobiDB-lite"/>
    </source>
</evidence>
<evidence type="ECO:0000259" key="8">
    <source>
        <dbReference type="PROSITE" id="PS51005"/>
    </source>
</evidence>
<feature type="compositionally biased region" description="Basic and acidic residues" evidence="7">
    <location>
        <begin position="698"/>
        <end position="715"/>
    </location>
</feature>
<dbReference type="GO" id="GO:0003677">
    <property type="term" value="F:DNA binding"/>
    <property type="evidence" value="ECO:0007669"/>
    <property type="project" value="UniProtKB-KW"/>
</dbReference>
<dbReference type="InterPro" id="IPR003441">
    <property type="entry name" value="NAC-dom"/>
</dbReference>
<evidence type="ECO:0000256" key="6">
    <source>
        <dbReference type="PROSITE-ProRule" id="PRU00626"/>
    </source>
</evidence>
<feature type="compositionally biased region" description="Polar residues" evidence="7">
    <location>
        <begin position="813"/>
        <end position="822"/>
    </location>
</feature>
<keyword evidence="1 6" id="KW-0694">RNA-binding</keyword>
<dbReference type="OrthoDB" id="1915442at2759"/>
<dbReference type="EMBL" id="BJWL01000005">
    <property type="protein sequence ID" value="GFY87241.1"/>
    <property type="molecule type" value="Genomic_DNA"/>
</dbReference>
<evidence type="ECO:0000313" key="10">
    <source>
        <dbReference type="EMBL" id="GFY87241.1"/>
    </source>
</evidence>
<dbReference type="AlphaFoldDB" id="A0A7J0ELA1"/>
<dbReference type="PANTHER" id="PTHR31426">
    <property type="entry name" value="GROUP II INTRON SPLICING FACTOR CRS1-LIKE"/>
    <property type="match status" value="1"/>
</dbReference>
<proteinExistence type="predicted"/>
<evidence type="ECO:0000256" key="5">
    <source>
        <dbReference type="ARBA" id="ARBA00023242"/>
    </source>
</evidence>
<feature type="region of interest" description="Disordered" evidence="7">
    <location>
        <begin position="799"/>
        <end position="826"/>
    </location>
</feature>
<dbReference type="SUPFAM" id="SSF75471">
    <property type="entry name" value="YhbY-like"/>
    <property type="match status" value="1"/>
</dbReference>
<dbReference type="InterPro" id="IPR040286">
    <property type="entry name" value="At3g25440-like"/>
</dbReference>
<organism evidence="10 11">
    <name type="scientific">Actinidia rufa</name>
    <dbReference type="NCBI Taxonomy" id="165716"/>
    <lineage>
        <taxon>Eukaryota</taxon>
        <taxon>Viridiplantae</taxon>
        <taxon>Streptophyta</taxon>
        <taxon>Embryophyta</taxon>
        <taxon>Tracheophyta</taxon>
        <taxon>Spermatophyta</taxon>
        <taxon>Magnoliopsida</taxon>
        <taxon>eudicotyledons</taxon>
        <taxon>Gunneridae</taxon>
        <taxon>Pentapetalae</taxon>
        <taxon>asterids</taxon>
        <taxon>Ericales</taxon>
        <taxon>Actinidiaceae</taxon>
        <taxon>Actinidia</taxon>
    </lineage>
</organism>
<keyword evidence="4" id="KW-0804">Transcription</keyword>
<feature type="compositionally biased region" description="Acidic residues" evidence="7">
    <location>
        <begin position="716"/>
        <end position="737"/>
    </location>
</feature>
<keyword evidence="11" id="KW-1185">Reference proteome</keyword>
<feature type="domain" description="NAC" evidence="8">
    <location>
        <begin position="1"/>
        <end position="104"/>
    </location>
</feature>
<dbReference type="InterPro" id="IPR036093">
    <property type="entry name" value="NAC_dom_sf"/>
</dbReference>
<comment type="caution">
    <text evidence="10">The sequence shown here is derived from an EMBL/GenBank/DDBJ whole genome shotgun (WGS) entry which is preliminary data.</text>
</comment>
<dbReference type="SMART" id="SM01103">
    <property type="entry name" value="CRS1_YhbY"/>
    <property type="match status" value="1"/>
</dbReference>
<feature type="region of interest" description="Disordered" evidence="7">
    <location>
        <begin position="108"/>
        <end position="147"/>
    </location>
</feature>
<feature type="compositionally biased region" description="Basic and acidic residues" evidence="7">
    <location>
        <begin position="864"/>
        <end position="882"/>
    </location>
</feature>
<dbReference type="GO" id="GO:0003723">
    <property type="term" value="F:RNA binding"/>
    <property type="evidence" value="ECO:0007669"/>
    <property type="project" value="UniProtKB-UniRule"/>
</dbReference>